<evidence type="ECO:0000313" key="5">
    <source>
        <dbReference type="Proteomes" id="UP000502533"/>
    </source>
</evidence>
<evidence type="ECO:0000256" key="2">
    <source>
        <dbReference type="ARBA" id="ARBA00023125"/>
    </source>
</evidence>
<dbReference type="GO" id="GO:0003700">
    <property type="term" value="F:DNA-binding transcription factor activity"/>
    <property type="evidence" value="ECO:0007669"/>
    <property type="project" value="InterPro"/>
</dbReference>
<dbReference type="Gene3D" id="1.10.10.10">
    <property type="entry name" value="Winged helix-like DNA-binding domain superfamily/Winged helix DNA-binding domain"/>
    <property type="match status" value="1"/>
</dbReference>
<dbReference type="Gene3D" id="3.40.1410.10">
    <property type="entry name" value="Chorismate lyase-like"/>
    <property type="match status" value="1"/>
</dbReference>
<dbReference type="GeneID" id="85022983"/>
<keyword evidence="3" id="KW-0804">Transcription</keyword>
<evidence type="ECO:0000256" key="1">
    <source>
        <dbReference type="ARBA" id="ARBA00023015"/>
    </source>
</evidence>
<sequence length="270" mass="30660">MTAQTPKVPNRVKQPLYQEVFQALRDEILGGRYDKQGALPSELLLEKRFKVSRITIRRACDELEKAALIERSKGRSARVLARLPPIVADVEDEIETLHSIGANMRPEVLHFAWVSAGEVLADLLEVNPEEKVLWSTRLRRRRNDPINHTSVHIAPDFAVGINEELLGQKQLIDIWRAQGHVVASADQIMSAAPCNKAIARHLDIAIGAPVFCIRRLMRNAEGRPMGLLVASLRWDRFSYRMSLKRVGNEMQLAANTRRSLFDMEDTTWEL</sequence>
<dbReference type="SUPFAM" id="SSF46785">
    <property type="entry name" value="Winged helix' DNA-binding domain"/>
    <property type="match status" value="1"/>
</dbReference>
<dbReference type="InterPro" id="IPR011663">
    <property type="entry name" value="UTRA"/>
</dbReference>
<dbReference type="RefSeq" id="WP_007397794.1">
    <property type="nucleotide sequence ID" value="NZ_CALMTF010000025.1"/>
</dbReference>
<dbReference type="InterPro" id="IPR028978">
    <property type="entry name" value="Chorismate_lyase_/UTRA_dom_sf"/>
</dbReference>
<dbReference type="PRINTS" id="PR00035">
    <property type="entry name" value="HTHGNTR"/>
</dbReference>
<dbReference type="Pfam" id="PF07702">
    <property type="entry name" value="UTRA"/>
    <property type="match status" value="1"/>
</dbReference>
<dbReference type="PANTHER" id="PTHR44846">
    <property type="entry name" value="MANNOSYL-D-GLYCERATE TRANSPORT/METABOLISM SYSTEM REPRESSOR MNGR-RELATED"/>
    <property type="match status" value="1"/>
</dbReference>
<keyword evidence="1" id="KW-0805">Transcription regulation</keyword>
<accession>A0A181C525</accession>
<proteinExistence type="predicted"/>
<reference evidence="4 5" key="1">
    <citation type="submission" date="2020-03" db="EMBL/GenBank/DDBJ databases">
        <title>Isolation of cellulose-producing strains, genome characterization and application of the synthesized cellulose films as an economical and sustainable material for piezoelectric sensor construction.</title>
        <authorList>
            <person name="Mangayil R.K."/>
        </authorList>
    </citation>
    <scope>NUCLEOTIDE SEQUENCE [LARGE SCALE GENOMIC DNA]</scope>
    <source>
        <strain evidence="4 5">ENS 9a1a</strain>
    </source>
</reference>
<gene>
    <name evidence="4" type="ORF">GWK63_12505</name>
</gene>
<dbReference type="SMART" id="SM00866">
    <property type="entry name" value="UTRA"/>
    <property type="match status" value="1"/>
</dbReference>
<dbReference type="Pfam" id="PF00392">
    <property type="entry name" value="GntR"/>
    <property type="match status" value="1"/>
</dbReference>
<evidence type="ECO:0000256" key="3">
    <source>
        <dbReference type="ARBA" id="ARBA00023163"/>
    </source>
</evidence>
<dbReference type="GO" id="GO:0003677">
    <property type="term" value="F:DNA binding"/>
    <property type="evidence" value="ECO:0007669"/>
    <property type="project" value="UniProtKB-KW"/>
</dbReference>
<dbReference type="SMART" id="SM00345">
    <property type="entry name" value="HTH_GNTR"/>
    <property type="match status" value="1"/>
</dbReference>
<dbReference type="CDD" id="cd07377">
    <property type="entry name" value="WHTH_GntR"/>
    <property type="match status" value="1"/>
</dbReference>
<dbReference type="KEGG" id="kre:GWK63_12505"/>
<dbReference type="Proteomes" id="UP000502533">
    <property type="component" value="Chromosome"/>
</dbReference>
<dbReference type="SUPFAM" id="SSF64288">
    <property type="entry name" value="Chorismate lyase-like"/>
    <property type="match status" value="1"/>
</dbReference>
<protein>
    <submittedName>
        <fullName evidence="4">GntR family transcriptional regulator</fullName>
    </submittedName>
</protein>
<dbReference type="InterPro" id="IPR036388">
    <property type="entry name" value="WH-like_DNA-bd_sf"/>
</dbReference>
<dbReference type="PANTHER" id="PTHR44846:SF1">
    <property type="entry name" value="MANNOSYL-D-GLYCERATE TRANSPORT_METABOLISM SYSTEM REPRESSOR MNGR-RELATED"/>
    <property type="match status" value="1"/>
</dbReference>
<dbReference type="InterPro" id="IPR050679">
    <property type="entry name" value="Bact_HTH_transcr_reg"/>
</dbReference>
<organism evidence="4 5">
    <name type="scientific">Komagataeibacter rhaeticus</name>
    <dbReference type="NCBI Taxonomy" id="215221"/>
    <lineage>
        <taxon>Bacteria</taxon>
        <taxon>Pseudomonadati</taxon>
        <taxon>Pseudomonadota</taxon>
        <taxon>Alphaproteobacteria</taxon>
        <taxon>Acetobacterales</taxon>
        <taxon>Acetobacteraceae</taxon>
        <taxon>Komagataeibacter</taxon>
    </lineage>
</organism>
<keyword evidence="5" id="KW-1185">Reference proteome</keyword>
<keyword evidence="2" id="KW-0238">DNA-binding</keyword>
<dbReference type="InterPro" id="IPR000524">
    <property type="entry name" value="Tscrpt_reg_HTH_GntR"/>
</dbReference>
<dbReference type="InterPro" id="IPR036390">
    <property type="entry name" value="WH_DNA-bd_sf"/>
</dbReference>
<dbReference type="AlphaFoldDB" id="A0A181C525"/>
<dbReference type="GO" id="GO:0045892">
    <property type="term" value="P:negative regulation of DNA-templated transcription"/>
    <property type="evidence" value="ECO:0007669"/>
    <property type="project" value="TreeGrafter"/>
</dbReference>
<dbReference type="EMBL" id="CP050139">
    <property type="protein sequence ID" value="QIP36190.1"/>
    <property type="molecule type" value="Genomic_DNA"/>
</dbReference>
<dbReference type="PROSITE" id="PS50949">
    <property type="entry name" value="HTH_GNTR"/>
    <property type="match status" value="1"/>
</dbReference>
<evidence type="ECO:0000313" key="4">
    <source>
        <dbReference type="EMBL" id="QIP36190.1"/>
    </source>
</evidence>
<name>A0A181C525_9PROT</name>